<name>A0A2P2JI11_RHIMU</name>
<proteinExistence type="predicted"/>
<dbReference type="AlphaFoldDB" id="A0A2P2JI11"/>
<dbReference type="EMBL" id="GGEC01012637">
    <property type="protein sequence ID" value="MBW93120.1"/>
    <property type="molecule type" value="Transcribed_RNA"/>
</dbReference>
<organism evidence="1">
    <name type="scientific">Rhizophora mucronata</name>
    <name type="common">Asiatic mangrove</name>
    <dbReference type="NCBI Taxonomy" id="61149"/>
    <lineage>
        <taxon>Eukaryota</taxon>
        <taxon>Viridiplantae</taxon>
        <taxon>Streptophyta</taxon>
        <taxon>Embryophyta</taxon>
        <taxon>Tracheophyta</taxon>
        <taxon>Spermatophyta</taxon>
        <taxon>Magnoliopsida</taxon>
        <taxon>eudicotyledons</taxon>
        <taxon>Gunneridae</taxon>
        <taxon>Pentapetalae</taxon>
        <taxon>rosids</taxon>
        <taxon>fabids</taxon>
        <taxon>Malpighiales</taxon>
        <taxon>Rhizophoraceae</taxon>
        <taxon>Rhizophora</taxon>
    </lineage>
</organism>
<sequence>MAILVMHFQQAEQILLLDKETGVMQCQQNELISQKKHY</sequence>
<reference evidence="1" key="1">
    <citation type="submission" date="2018-02" db="EMBL/GenBank/DDBJ databases">
        <title>Rhizophora mucronata_Transcriptome.</title>
        <authorList>
            <person name="Meera S.P."/>
            <person name="Sreeshan A."/>
            <person name="Augustine A."/>
        </authorList>
    </citation>
    <scope>NUCLEOTIDE SEQUENCE</scope>
    <source>
        <tissue evidence="1">Leaf</tissue>
    </source>
</reference>
<protein>
    <submittedName>
        <fullName evidence="1">Uncharacterized protein LOC105641803 isoform X2</fullName>
    </submittedName>
</protein>
<accession>A0A2P2JI11</accession>
<evidence type="ECO:0000313" key="1">
    <source>
        <dbReference type="EMBL" id="MBW93120.1"/>
    </source>
</evidence>